<dbReference type="Proteomes" id="UP000077755">
    <property type="component" value="Chromosome 2"/>
</dbReference>
<dbReference type="KEGG" id="dcr:108206189"/>
<accession>A0A166EQK0</accession>
<feature type="compositionally biased region" description="Low complexity" evidence="1">
    <location>
        <begin position="157"/>
        <end position="173"/>
    </location>
</feature>
<evidence type="ECO:0000313" key="2">
    <source>
        <dbReference type="EMBL" id="WOG89442.1"/>
    </source>
</evidence>
<keyword evidence="3" id="KW-1185">Reference proteome</keyword>
<dbReference type="OMA" id="SHTTWVN"/>
<dbReference type="AlphaFoldDB" id="A0A166EQK0"/>
<feature type="region of interest" description="Disordered" evidence="1">
    <location>
        <begin position="1"/>
        <end position="37"/>
    </location>
</feature>
<dbReference type="PANTHER" id="PTHR31972:SF3">
    <property type="entry name" value="OS09G0416600 PROTEIN"/>
    <property type="match status" value="1"/>
</dbReference>
<feature type="region of interest" description="Disordered" evidence="1">
    <location>
        <begin position="152"/>
        <end position="174"/>
    </location>
</feature>
<dbReference type="InterPro" id="IPR008586">
    <property type="entry name" value="DUF868_pln"/>
</dbReference>
<dbReference type="PANTHER" id="PTHR31972">
    <property type="entry name" value="EXPRESSED PROTEIN"/>
    <property type="match status" value="1"/>
</dbReference>
<reference evidence="2" key="1">
    <citation type="journal article" date="2016" name="Nat. Genet.">
        <title>A high-quality carrot genome assembly provides new insights into carotenoid accumulation and asterid genome evolution.</title>
        <authorList>
            <person name="Iorizzo M."/>
            <person name="Ellison S."/>
            <person name="Senalik D."/>
            <person name="Zeng P."/>
            <person name="Satapoomin P."/>
            <person name="Huang J."/>
            <person name="Bowman M."/>
            <person name="Iovene M."/>
            <person name="Sanseverino W."/>
            <person name="Cavagnaro P."/>
            <person name="Yildiz M."/>
            <person name="Macko-Podgorni A."/>
            <person name="Moranska E."/>
            <person name="Grzebelus E."/>
            <person name="Grzebelus D."/>
            <person name="Ashrafi H."/>
            <person name="Zheng Z."/>
            <person name="Cheng S."/>
            <person name="Spooner D."/>
            <person name="Van Deynze A."/>
            <person name="Simon P."/>
        </authorList>
    </citation>
    <scope>NUCLEOTIDE SEQUENCE</scope>
    <source>
        <tissue evidence="2">Leaf</tissue>
    </source>
</reference>
<protein>
    <submittedName>
        <fullName evidence="2">Uncharacterized protein</fullName>
    </submittedName>
</protein>
<dbReference type="EMBL" id="CP093344">
    <property type="protein sequence ID" value="WOG89442.1"/>
    <property type="molecule type" value="Genomic_DNA"/>
</dbReference>
<gene>
    <name evidence="2" type="ORF">DCAR_0208680</name>
</gene>
<proteinExistence type="predicted"/>
<reference evidence="2" key="2">
    <citation type="submission" date="2022-03" db="EMBL/GenBank/DDBJ databases">
        <title>Draft title - Genomic analysis of global carrot germplasm unveils the trajectory of domestication and the origin of high carotenoid orange carrot.</title>
        <authorList>
            <person name="Iorizzo M."/>
            <person name="Ellison S."/>
            <person name="Senalik D."/>
            <person name="Macko-Podgorni A."/>
            <person name="Grzebelus D."/>
            <person name="Bostan H."/>
            <person name="Rolling W."/>
            <person name="Curaba J."/>
            <person name="Simon P."/>
        </authorList>
    </citation>
    <scope>NUCLEOTIDE SEQUENCE</scope>
    <source>
        <tissue evidence="2">Leaf</tissue>
    </source>
</reference>
<dbReference type="OrthoDB" id="1894291at2759"/>
<dbReference type="Gramene" id="KZN06851">
    <property type="protein sequence ID" value="KZN06851"/>
    <property type="gene ID" value="DCAR_007688"/>
</dbReference>
<name>A0A166EQK0_DAUCS</name>
<evidence type="ECO:0000256" key="1">
    <source>
        <dbReference type="SAM" id="MobiDB-lite"/>
    </source>
</evidence>
<sequence>MPPQLHPTAATSTAITVHRAAAKPRQPPPENTTSPKLTTSLYQTEIGLFALTWSKNVMSRSLHVHYTSHDVVSDQSFPSFTLHLKPFLFWKKHGSRKLAVSPSPHAKNPRIFYDFSNAKFGSRPEPESGFYIAVVLDGDMILLIGDSPKQAYSRTKSSSSSSTSNPNPNPNQSMILKREHVRGAHRVYATKATFGDKTRNILVDCRLVNNKSSLILTIDNKRVLRIKHLEWKFRGNERIQVDGIQIQVSWDVHDWLFDEKDKDDGHALFMFKFEKLGFSDDDDDSSSLWSQQRQSCGIGYEARKLKKGVLTSSTSSCSSSSLSSASSNSVMEWESIEENQLKLPSGFSLLLYAWKN</sequence>
<organism evidence="2 3">
    <name type="scientific">Daucus carota subsp. sativus</name>
    <name type="common">Carrot</name>
    <dbReference type="NCBI Taxonomy" id="79200"/>
    <lineage>
        <taxon>Eukaryota</taxon>
        <taxon>Viridiplantae</taxon>
        <taxon>Streptophyta</taxon>
        <taxon>Embryophyta</taxon>
        <taxon>Tracheophyta</taxon>
        <taxon>Spermatophyta</taxon>
        <taxon>Magnoliopsida</taxon>
        <taxon>eudicotyledons</taxon>
        <taxon>Gunneridae</taxon>
        <taxon>Pentapetalae</taxon>
        <taxon>asterids</taxon>
        <taxon>campanulids</taxon>
        <taxon>Apiales</taxon>
        <taxon>Apiaceae</taxon>
        <taxon>Apioideae</taxon>
        <taxon>Scandiceae</taxon>
        <taxon>Daucinae</taxon>
        <taxon>Daucus</taxon>
        <taxon>Daucus sect. Daucus</taxon>
    </lineage>
</organism>
<dbReference type="Pfam" id="PF05910">
    <property type="entry name" value="DUF868"/>
    <property type="match status" value="1"/>
</dbReference>
<evidence type="ECO:0000313" key="3">
    <source>
        <dbReference type="Proteomes" id="UP000077755"/>
    </source>
</evidence>